<dbReference type="Proteomes" id="UP000289546">
    <property type="component" value="Unassembled WGS sequence"/>
</dbReference>
<dbReference type="EMBL" id="LBJQ01000012">
    <property type="protein sequence ID" value="RXH35836.1"/>
    <property type="molecule type" value="Genomic_DNA"/>
</dbReference>
<organism evidence="2 3">
    <name type="scientific">Bradyrhizobium nanningense</name>
    <dbReference type="NCBI Taxonomy" id="1325118"/>
    <lineage>
        <taxon>Bacteria</taxon>
        <taxon>Pseudomonadati</taxon>
        <taxon>Pseudomonadota</taxon>
        <taxon>Alphaproteobacteria</taxon>
        <taxon>Hyphomicrobiales</taxon>
        <taxon>Nitrobacteraceae</taxon>
        <taxon>Bradyrhizobium</taxon>
    </lineage>
</organism>
<gene>
    <name evidence="2" type="ORF">XH99_09010</name>
</gene>
<dbReference type="RefSeq" id="WP_128917647.1">
    <property type="nucleotide sequence ID" value="NZ_LBJQ01000012.1"/>
</dbReference>
<evidence type="ECO:0000259" key="1">
    <source>
        <dbReference type="Pfam" id="PF03372"/>
    </source>
</evidence>
<keyword evidence="3" id="KW-1185">Reference proteome</keyword>
<proteinExistence type="predicted"/>
<dbReference type="Pfam" id="PF03372">
    <property type="entry name" value="Exo_endo_phos"/>
    <property type="match status" value="1"/>
</dbReference>
<dbReference type="Gene3D" id="3.60.10.10">
    <property type="entry name" value="Endonuclease/exonuclease/phosphatase"/>
    <property type="match status" value="1"/>
</dbReference>
<sequence length="279" mass="30724">MKLVTWNIQCGRGCDGVTDLPRIVAVARQTLDADVFCFQEVSANFSRLGDGADQSAQLAALLPGYSAIFRPAIETLDRDGSLHRFGNMTLSRLPVLQIANHLLPWPGAAGVRSMRRHALEVTVQASFGAIRIVNTHLEFHSAAQREAQIVRLLDLQQDASESPRQAGSRHDGPYESQIVAASSLMCGDFNFDVTDPQHALIDHSDRPGLNYRDAWTADRPGRPRVPTCGIYDRAQWADGPDCRDFIFVTEDLISHVRSIDVNEATDASDHQPVAIELAE</sequence>
<reference evidence="2 3" key="1">
    <citation type="submission" date="2015-04" db="EMBL/GenBank/DDBJ databases">
        <title>Comparative genomics of rhizobia nodulating Arachis hypogaea in China.</title>
        <authorList>
            <person name="Li Y."/>
        </authorList>
    </citation>
    <scope>NUCLEOTIDE SEQUENCE [LARGE SCALE GENOMIC DNA]</scope>
    <source>
        <strain evidence="2 3">CCBAU 51757</strain>
    </source>
</reference>
<dbReference type="PANTHER" id="PTHR14859:SF1">
    <property type="entry name" value="PGAP2-INTERACTING PROTEIN"/>
    <property type="match status" value="1"/>
</dbReference>
<feature type="domain" description="Endonuclease/exonuclease/phosphatase" evidence="1">
    <location>
        <begin position="4"/>
        <end position="270"/>
    </location>
</feature>
<name>A0A4Q0SG49_9BRAD</name>
<protein>
    <recommendedName>
        <fullName evidence="1">Endonuclease/exonuclease/phosphatase domain-containing protein</fullName>
    </recommendedName>
</protein>
<dbReference type="GO" id="GO:0016020">
    <property type="term" value="C:membrane"/>
    <property type="evidence" value="ECO:0007669"/>
    <property type="project" value="GOC"/>
</dbReference>
<dbReference type="SUPFAM" id="SSF56219">
    <property type="entry name" value="DNase I-like"/>
    <property type="match status" value="1"/>
</dbReference>
<dbReference type="OrthoDB" id="9813425at2"/>
<dbReference type="AlphaFoldDB" id="A0A4Q0SG49"/>
<dbReference type="PANTHER" id="PTHR14859">
    <property type="entry name" value="CALCOFLUOR WHITE HYPERSENSITIVE PROTEIN PRECURSOR"/>
    <property type="match status" value="1"/>
</dbReference>
<comment type="caution">
    <text evidence="2">The sequence shown here is derived from an EMBL/GenBank/DDBJ whole genome shotgun (WGS) entry which is preliminary data.</text>
</comment>
<accession>A0A4Q0SG49</accession>
<dbReference type="GO" id="GO:0006506">
    <property type="term" value="P:GPI anchor biosynthetic process"/>
    <property type="evidence" value="ECO:0007669"/>
    <property type="project" value="TreeGrafter"/>
</dbReference>
<dbReference type="InterPro" id="IPR036691">
    <property type="entry name" value="Endo/exonu/phosph_ase_sf"/>
</dbReference>
<dbReference type="InterPro" id="IPR051916">
    <property type="entry name" value="GPI-anchor_lipid_remodeler"/>
</dbReference>
<dbReference type="GO" id="GO:0003824">
    <property type="term" value="F:catalytic activity"/>
    <property type="evidence" value="ECO:0007669"/>
    <property type="project" value="InterPro"/>
</dbReference>
<evidence type="ECO:0000313" key="2">
    <source>
        <dbReference type="EMBL" id="RXH35836.1"/>
    </source>
</evidence>
<evidence type="ECO:0000313" key="3">
    <source>
        <dbReference type="Proteomes" id="UP000289546"/>
    </source>
</evidence>
<dbReference type="InterPro" id="IPR005135">
    <property type="entry name" value="Endo/exonuclease/phosphatase"/>
</dbReference>